<organism evidence="2 3">
    <name type="scientific">Artemia franciscana</name>
    <name type="common">Brine shrimp</name>
    <name type="synonym">Artemia sanfranciscana</name>
    <dbReference type="NCBI Taxonomy" id="6661"/>
    <lineage>
        <taxon>Eukaryota</taxon>
        <taxon>Metazoa</taxon>
        <taxon>Ecdysozoa</taxon>
        <taxon>Arthropoda</taxon>
        <taxon>Crustacea</taxon>
        <taxon>Branchiopoda</taxon>
        <taxon>Anostraca</taxon>
        <taxon>Artemiidae</taxon>
        <taxon>Artemia</taxon>
    </lineage>
</organism>
<dbReference type="InterPro" id="IPR049043">
    <property type="entry name" value="WHD_RIOX1"/>
</dbReference>
<keyword evidence="3" id="KW-1185">Reference proteome</keyword>
<proteinExistence type="predicted"/>
<evidence type="ECO:0000259" key="1">
    <source>
        <dbReference type="Pfam" id="PF21233"/>
    </source>
</evidence>
<evidence type="ECO:0000313" key="2">
    <source>
        <dbReference type="EMBL" id="KAK2707464.1"/>
    </source>
</evidence>
<comment type="caution">
    <text evidence="2">The sequence shown here is derived from an EMBL/GenBank/DDBJ whole genome shotgun (WGS) entry which is preliminary data.</text>
</comment>
<name>A0AA88HBS6_ARTSF</name>
<dbReference type="AlphaFoldDB" id="A0AA88HBS6"/>
<dbReference type="Pfam" id="PF21233">
    <property type="entry name" value="WHD_RIOX1"/>
    <property type="match status" value="1"/>
</dbReference>
<dbReference type="EMBL" id="JAVRJZ010000019">
    <property type="protein sequence ID" value="KAK2707464.1"/>
    <property type="molecule type" value="Genomic_DNA"/>
</dbReference>
<dbReference type="Gene3D" id="3.90.930.40">
    <property type="match status" value="1"/>
</dbReference>
<protein>
    <recommendedName>
        <fullName evidence="1">RIOX1/NO66-like C-terminal winged helix domain-containing protein</fullName>
    </recommendedName>
</protein>
<evidence type="ECO:0000313" key="3">
    <source>
        <dbReference type="Proteomes" id="UP001187531"/>
    </source>
</evidence>
<feature type="domain" description="RIOX1/NO66-like C-terminal winged helix" evidence="1">
    <location>
        <begin position="120"/>
        <end position="183"/>
    </location>
</feature>
<accession>A0AA88HBS6</accession>
<dbReference type="Proteomes" id="UP001187531">
    <property type="component" value="Unassembled WGS sequence"/>
</dbReference>
<reference evidence="2" key="1">
    <citation type="submission" date="2023-07" db="EMBL/GenBank/DDBJ databases">
        <title>Chromosome-level genome assembly of Artemia franciscana.</title>
        <authorList>
            <person name="Jo E."/>
        </authorList>
    </citation>
    <scope>NUCLEOTIDE SEQUENCE</scope>
    <source>
        <tissue evidence="2">Whole body</tissue>
    </source>
</reference>
<sequence length="190" mass="22206">MVLSLDELVITTGSSNVEIVELFTGRNIVDCFIHQCGIDREIQKHFQEIQKSTKSIEYKFNCRIVHDCTKYPDPGPVEGPGSYIIEDIAPNFEQEEALRRDKEAARPEKEEAARLIKIYFSDERVRTIFNGGEHWEDNDVVNRVEIIPDTKIRFLKANIARLIMEEDEIRLYFSTENSREYHELFPEEPP</sequence>
<gene>
    <name evidence="2" type="ORF">QYM36_015232</name>
</gene>